<dbReference type="Proteomes" id="UP001151133">
    <property type="component" value="Unassembled WGS sequence"/>
</dbReference>
<proteinExistence type="predicted"/>
<organism evidence="1 2">
    <name type="scientific">Flavobacterium frigoritolerans</name>
    <dbReference type="NCBI Taxonomy" id="2987686"/>
    <lineage>
        <taxon>Bacteria</taxon>
        <taxon>Pseudomonadati</taxon>
        <taxon>Bacteroidota</taxon>
        <taxon>Flavobacteriia</taxon>
        <taxon>Flavobacteriales</taxon>
        <taxon>Flavobacteriaceae</taxon>
        <taxon>Flavobacterium</taxon>
    </lineage>
</organism>
<evidence type="ECO:0000313" key="2">
    <source>
        <dbReference type="Proteomes" id="UP001151133"/>
    </source>
</evidence>
<sequence length="114" mass="12928">MRANTTATDDLNQMILQLKNQQEAEWIDLKEKFHDFKEDLKPLNIIKNTLEEINEGIDIKSNLLKSIFSIGAGYLSKKILIGSTRNKITGFFGSMFQLAVTNFISRKTASSSKE</sequence>
<reference evidence="1" key="1">
    <citation type="submission" date="2022-10" db="EMBL/GenBank/DDBJ databases">
        <title>Two novel species of Flavobacterium.</title>
        <authorList>
            <person name="Liu Q."/>
            <person name="Xin Y.-H."/>
        </authorList>
    </citation>
    <scope>NUCLEOTIDE SEQUENCE</scope>
    <source>
        <strain evidence="1">LS1R47</strain>
    </source>
</reference>
<dbReference type="AlphaFoldDB" id="A0A9X2ZK00"/>
<gene>
    <name evidence="1" type="ORF">OIU80_00890</name>
</gene>
<comment type="caution">
    <text evidence="1">The sequence shown here is derived from an EMBL/GenBank/DDBJ whole genome shotgun (WGS) entry which is preliminary data.</text>
</comment>
<dbReference type="RefSeq" id="WP_264285228.1">
    <property type="nucleotide sequence ID" value="NZ_JAOZEV010000001.1"/>
</dbReference>
<evidence type="ECO:0000313" key="1">
    <source>
        <dbReference type="EMBL" id="MCV9930825.1"/>
    </source>
</evidence>
<accession>A0A9X2ZK00</accession>
<name>A0A9X2ZK00_9FLAO</name>
<dbReference type="EMBL" id="JAOZEV010000001">
    <property type="protein sequence ID" value="MCV9930825.1"/>
    <property type="molecule type" value="Genomic_DNA"/>
</dbReference>
<keyword evidence="2" id="KW-1185">Reference proteome</keyword>
<protein>
    <submittedName>
        <fullName evidence="1">Uncharacterized protein</fullName>
    </submittedName>
</protein>